<sequence>MALAPTAEQASDKPLVVLTPRTVWLIFGALMASMFLSSLDQSIVGTAMPTIVGELDGVAHQGWVVTAYILAIAIVMPLYGKFGDVWGRRWPFLVAIGLFTVASAGAGFAQSFGELVAWRGVQGLGGGGLMILSQAIIADIVPARDRGKYMGPMGALFGIAAVIGPLLGGLFTQHADWRWCFWINIPIGVAAFVTAWVTLKLPSHRSEKPIDVWGIVFMVVATSGLVLASTWTSFSGNSGYEWSDPWLIALVLVTVAAIAAFIAVERVVQDPILPLRLFRNPTFTIATLIGFILGAGMFAALAFLPTFLQMSTGVGVTQSGFLMLPMMVGVMLTAIGSGVAITKTGRYKIYPVAGLIITALGLAWLTRITGDMSLVLFGAMIFVLGAGMGLVMQTIVLAVQNAVDPHELGTATSANNFFREIGAAVGTAIFSTIFTTALFTKLTEVFADAPQGPGGGAESITPEVVQGLPEPYKSGVIDAFASTLAPSFWYFVPLVLIGLVLALFLKEVKLSDVAGMVARGEAVAADGSGVEDASPLVVDELTGSVPAGVGGRADDSPAAGSLER</sequence>
<dbReference type="EMBL" id="BJUA01000001">
    <property type="protein sequence ID" value="GEK16313.1"/>
    <property type="molecule type" value="Genomic_DNA"/>
</dbReference>
<dbReference type="AlphaFoldDB" id="A0A510UNS8"/>
<proteinExistence type="inferred from homology"/>
<comment type="similarity">
    <text evidence="2">Belongs to the major facilitator superfamily. TCR/Tet family.</text>
</comment>
<keyword evidence="12" id="KW-1185">Reference proteome</keyword>
<evidence type="ECO:0000256" key="7">
    <source>
        <dbReference type="ARBA" id="ARBA00023136"/>
    </source>
</evidence>
<dbReference type="InterPro" id="IPR020846">
    <property type="entry name" value="MFS_dom"/>
</dbReference>
<dbReference type="InterPro" id="IPR004638">
    <property type="entry name" value="EmrB-like"/>
</dbReference>
<dbReference type="SUPFAM" id="SSF103473">
    <property type="entry name" value="MFS general substrate transporter"/>
    <property type="match status" value="2"/>
</dbReference>
<feature type="transmembrane region" description="Helical" evidence="9">
    <location>
        <begin position="488"/>
        <end position="505"/>
    </location>
</feature>
<dbReference type="GO" id="GO:0022857">
    <property type="term" value="F:transmembrane transporter activity"/>
    <property type="evidence" value="ECO:0007669"/>
    <property type="project" value="InterPro"/>
</dbReference>
<dbReference type="PANTHER" id="PTHR23501">
    <property type="entry name" value="MAJOR FACILITATOR SUPERFAMILY"/>
    <property type="match status" value="1"/>
</dbReference>
<feature type="transmembrane region" description="Helical" evidence="9">
    <location>
        <begin position="153"/>
        <end position="175"/>
    </location>
</feature>
<dbReference type="FunFam" id="1.20.1720.10:FF:000004">
    <property type="entry name" value="EmrB/QacA family drug resistance transporter"/>
    <property type="match status" value="1"/>
</dbReference>
<dbReference type="PRINTS" id="PR01035">
    <property type="entry name" value="TCRTETA"/>
</dbReference>
<dbReference type="NCBIfam" id="TIGR00711">
    <property type="entry name" value="efflux_EmrB"/>
    <property type="match status" value="1"/>
</dbReference>
<feature type="transmembrane region" description="Helical" evidence="9">
    <location>
        <begin position="121"/>
        <end position="141"/>
    </location>
</feature>
<comment type="subcellular location">
    <subcellularLocation>
        <location evidence="1">Cell membrane</location>
        <topology evidence="1">Multi-pass membrane protein</topology>
    </subcellularLocation>
</comment>
<dbReference type="Proteomes" id="UP000321386">
    <property type="component" value="Unassembled WGS sequence"/>
</dbReference>
<keyword evidence="5 9" id="KW-0812">Transmembrane</keyword>
<reference evidence="11 12" key="1">
    <citation type="submission" date="2019-07" db="EMBL/GenBank/DDBJ databases">
        <title>Whole genome shotgun sequence of Cellulomonas persica NBRC 101101.</title>
        <authorList>
            <person name="Hosoyama A."/>
            <person name="Uohara A."/>
            <person name="Ohji S."/>
            <person name="Ichikawa N."/>
        </authorList>
    </citation>
    <scope>NUCLEOTIDE SEQUENCE [LARGE SCALE GENOMIC DNA]</scope>
    <source>
        <strain evidence="11 12">NBRC 101101</strain>
    </source>
</reference>
<dbReference type="InterPro" id="IPR036259">
    <property type="entry name" value="MFS_trans_sf"/>
</dbReference>
<feature type="transmembrane region" description="Helical" evidence="9">
    <location>
        <begin position="374"/>
        <end position="399"/>
    </location>
</feature>
<keyword evidence="6 9" id="KW-1133">Transmembrane helix</keyword>
<feature type="transmembrane region" description="Helical" evidence="9">
    <location>
        <begin position="181"/>
        <end position="199"/>
    </location>
</feature>
<feature type="transmembrane region" description="Helical" evidence="9">
    <location>
        <begin position="349"/>
        <end position="368"/>
    </location>
</feature>
<evidence type="ECO:0000259" key="10">
    <source>
        <dbReference type="PROSITE" id="PS50850"/>
    </source>
</evidence>
<dbReference type="OrthoDB" id="7375466at2"/>
<feature type="region of interest" description="Disordered" evidence="8">
    <location>
        <begin position="543"/>
        <end position="564"/>
    </location>
</feature>
<gene>
    <name evidence="11" type="ORF">CPE01_00460</name>
</gene>
<accession>A0A510UNS8</accession>
<dbReference type="GO" id="GO:0005886">
    <property type="term" value="C:plasma membrane"/>
    <property type="evidence" value="ECO:0007669"/>
    <property type="project" value="UniProtKB-SubCell"/>
</dbReference>
<dbReference type="InterPro" id="IPR011701">
    <property type="entry name" value="MFS"/>
</dbReference>
<dbReference type="Pfam" id="PF07690">
    <property type="entry name" value="MFS_1"/>
    <property type="match status" value="1"/>
</dbReference>
<feature type="transmembrane region" description="Helical" evidence="9">
    <location>
        <begin position="59"/>
        <end position="78"/>
    </location>
</feature>
<keyword evidence="3" id="KW-0813">Transport</keyword>
<feature type="transmembrane region" description="Helical" evidence="9">
    <location>
        <begin position="211"/>
        <end position="234"/>
    </location>
</feature>
<evidence type="ECO:0000256" key="2">
    <source>
        <dbReference type="ARBA" id="ARBA00007520"/>
    </source>
</evidence>
<feature type="transmembrane region" description="Helical" evidence="9">
    <location>
        <begin position="90"/>
        <end position="109"/>
    </location>
</feature>
<feature type="transmembrane region" description="Helical" evidence="9">
    <location>
        <begin position="246"/>
        <end position="264"/>
    </location>
</feature>
<evidence type="ECO:0000256" key="4">
    <source>
        <dbReference type="ARBA" id="ARBA00022475"/>
    </source>
</evidence>
<evidence type="ECO:0000313" key="11">
    <source>
        <dbReference type="EMBL" id="GEK16313.1"/>
    </source>
</evidence>
<evidence type="ECO:0000256" key="9">
    <source>
        <dbReference type="SAM" id="Phobius"/>
    </source>
</evidence>
<evidence type="ECO:0000256" key="8">
    <source>
        <dbReference type="SAM" id="MobiDB-lite"/>
    </source>
</evidence>
<feature type="transmembrane region" description="Helical" evidence="9">
    <location>
        <begin position="320"/>
        <end position="342"/>
    </location>
</feature>
<dbReference type="PROSITE" id="PS50850">
    <property type="entry name" value="MFS"/>
    <property type="match status" value="1"/>
</dbReference>
<evidence type="ECO:0000256" key="6">
    <source>
        <dbReference type="ARBA" id="ARBA00022989"/>
    </source>
</evidence>
<dbReference type="Gene3D" id="1.20.1250.20">
    <property type="entry name" value="MFS general substrate transporter like domains"/>
    <property type="match status" value="1"/>
</dbReference>
<name>A0A510UNS8_9CELL</name>
<evidence type="ECO:0000256" key="1">
    <source>
        <dbReference type="ARBA" id="ARBA00004651"/>
    </source>
</evidence>
<organism evidence="11 12">
    <name type="scientific">Cellulomonas persica</name>
    <dbReference type="NCBI Taxonomy" id="76861"/>
    <lineage>
        <taxon>Bacteria</taxon>
        <taxon>Bacillati</taxon>
        <taxon>Actinomycetota</taxon>
        <taxon>Actinomycetes</taxon>
        <taxon>Micrococcales</taxon>
        <taxon>Cellulomonadaceae</taxon>
        <taxon>Cellulomonas</taxon>
    </lineage>
</organism>
<feature type="transmembrane region" description="Helical" evidence="9">
    <location>
        <begin position="285"/>
        <end position="308"/>
    </location>
</feature>
<dbReference type="InterPro" id="IPR001958">
    <property type="entry name" value="Tet-R_TetA/multi-R_MdtG-like"/>
</dbReference>
<dbReference type="RefSeq" id="WP_146804641.1">
    <property type="nucleotide sequence ID" value="NZ_BJUA01000001.1"/>
</dbReference>
<dbReference type="Gene3D" id="1.20.1720.10">
    <property type="entry name" value="Multidrug resistance protein D"/>
    <property type="match status" value="1"/>
</dbReference>
<keyword evidence="4" id="KW-1003">Cell membrane</keyword>
<feature type="transmembrane region" description="Helical" evidence="9">
    <location>
        <begin position="420"/>
        <end position="440"/>
    </location>
</feature>
<protein>
    <submittedName>
        <fullName evidence="11">MFS transporter</fullName>
    </submittedName>
</protein>
<dbReference type="CDD" id="cd17502">
    <property type="entry name" value="MFS_Azr1_MDR_like"/>
    <property type="match status" value="1"/>
</dbReference>
<evidence type="ECO:0000313" key="12">
    <source>
        <dbReference type="Proteomes" id="UP000321386"/>
    </source>
</evidence>
<feature type="domain" description="Major facilitator superfamily (MFS) profile" evidence="10">
    <location>
        <begin position="26"/>
        <end position="510"/>
    </location>
</feature>
<evidence type="ECO:0000256" key="3">
    <source>
        <dbReference type="ARBA" id="ARBA00022448"/>
    </source>
</evidence>
<evidence type="ECO:0000256" key="5">
    <source>
        <dbReference type="ARBA" id="ARBA00022692"/>
    </source>
</evidence>
<keyword evidence="7 9" id="KW-0472">Membrane</keyword>
<comment type="caution">
    <text evidence="11">The sequence shown here is derived from an EMBL/GenBank/DDBJ whole genome shotgun (WGS) entry which is preliminary data.</text>
</comment>
<feature type="transmembrane region" description="Helical" evidence="9">
    <location>
        <begin position="22"/>
        <end position="39"/>
    </location>
</feature>
<dbReference type="PANTHER" id="PTHR23501:SF197">
    <property type="entry name" value="COMD"/>
    <property type="match status" value="1"/>
</dbReference>